<evidence type="ECO:0000313" key="1">
    <source>
        <dbReference type="EMBL" id="MED6122679.1"/>
    </source>
</evidence>
<comment type="caution">
    <text evidence="1">The sequence shown here is derived from an EMBL/GenBank/DDBJ whole genome shotgun (WGS) entry which is preliminary data.</text>
</comment>
<name>A0ABU6RF71_9FABA</name>
<dbReference type="EMBL" id="JASCZI010030445">
    <property type="protein sequence ID" value="MED6122679.1"/>
    <property type="molecule type" value="Genomic_DNA"/>
</dbReference>
<organism evidence="1 2">
    <name type="scientific">Stylosanthes scabra</name>
    <dbReference type="NCBI Taxonomy" id="79078"/>
    <lineage>
        <taxon>Eukaryota</taxon>
        <taxon>Viridiplantae</taxon>
        <taxon>Streptophyta</taxon>
        <taxon>Embryophyta</taxon>
        <taxon>Tracheophyta</taxon>
        <taxon>Spermatophyta</taxon>
        <taxon>Magnoliopsida</taxon>
        <taxon>eudicotyledons</taxon>
        <taxon>Gunneridae</taxon>
        <taxon>Pentapetalae</taxon>
        <taxon>rosids</taxon>
        <taxon>fabids</taxon>
        <taxon>Fabales</taxon>
        <taxon>Fabaceae</taxon>
        <taxon>Papilionoideae</taxon>
        <taxon>50 kb inversion clade</taxon>
        <taxon>dalbergioids sensu lato</taxon>
        <taxon>Dalbergieae</taxon>
        <taxon>Pterocarpus clade</taxon>
        <taxon>Stylosanthes</taxon>
    </lineage>
</organism>
<keyword evidence="2" id="KW-1185">Reference proteome</keyword>
<sequence>MVIGAPEWKTNASVPATAKGKEKVEVEPLINFTPEVPKEDFREADLEFKEEFLDGEMIGVVSILPIEFAVTPDIPAQNYLDGDYFETGPTDSTITFAKDEGTISFHRPTEH</sequence>
<gene>
    <name evidence="1" type="ORF">PIB30_042077</name>
</gene>
<protein>
    <submittedName>
        <fullName evidence="1">Uncharacterized protein</fullName>
    </submittedName>
</protein>
<reference evidence="1 2" key="1">
    <citation type="journal article" date="2023" name="Plants (Basel)">
        <title>Bridging the Gap: Combining Genomics and Transcriptomics Approaches to Understand Stylosanthes scabra, an Orphan Legume from the Brazilian Caatinga.</title>
        <authorList>
            <person name="Ferreira-Neto J.R.C."/>
            <person name="da Silva M.D."/>
            <person name="Binneck E."/>
            <person name="de Melo N.F."/>
            <person name="da Silva R.H."/>
            <person name="de Melo A.L.T.M."/>
            <person name="Pandolfi V."/>
            <person name="Bustamante F.O."/>
            <person name="Brasileiro-Vidal A.C."/>
            <person name="Benko-Iseppon A.M."/>
        </authorList>
    </citation>
    <scope>NUCLEOTIDE SEQUENCE [LARGE SCALE GENOMIC DNA]</scope>
    <source>
        <tissue evidence="1">Leaves</tissue>
    </source>
</reference>
<accession>A0ABU6RF71</accession>
<evidence type="ECO:0000313" key="2">
    <source>
        <dbReference type="Proteomes" id="UP001341840"/>
    </source>
</evidence>
<proteinExistence type="predicted"/>
<dbReference type="Proteomes" id="UP001341840">
    <property type="component" value="Unassembled WGS sequence"/>
</dbReference>